<dbReference type="Gene3D" id="1.20.120.330">
    <property type="entry name" value="Nucleotidyltransferases domain 2"/>
    <property type="match status" value="1"/>
</dbReference>
<dbReference type="PANTHER" id="PTHR36565">
    <property type="entry name" value="UPF0332 PROTEIN TM_1000"/>
    <property type="match status" value="1"/>
</dbReference>
<dbReference type="EMBL" id="MFTJ01000028">
    <property type="protein sequence ID" value="OGI65335.1"/>
    <property type="molecule type" value="Genomic_DNA"/>
</dbReference>
<dbReference type="PANTHER" id="PTHR36565:SF1">
    <property type="entry name" value="UPF0332 PROTEIN TM_1000"/>
    <property type="match status" value="1"/>
</dbReference>
<dbReference type="Proteomes" id="UP000178700">
    <property type="component" value="Unassembled WGS sequence"/>
</dbReference>
<reference evidence="1 2" key="1">
    <citation type="journal article" date="2016" name="Nat. Commun.">
        <title>Thousands of microbial genomes shed light on interconnected biogeochemical processes in an aquifer system.</title>
        <authorList>
            <person name="Anantharaman K."/>
            <person name="Brown C.T."/>
            <person name="Hug L.A."/>
            <person name="Sharon I."/>
            <person name="Castelle C.J."/>
            <person name="Probst A.J."/>
            <person name="Thomas B.C."/>
            <person name="Singh A."/>
            <person name="Wilkins M.J."/>
            <person name="Karaoz U."/>
            <person name="Brodie E.L."/>
            <person name="Williams K.H."/>
            <person name="Hubbard S.S."/>
            <person name="Banfield J.F."/>
        </authorList>
    </citation>
    <scope>NUCLEOTIDE SEQUENCE [LARGE SCALE GENOMIC DNA]</scope>
</reference>
<gene>
    <name evidence="1" type="ORF">A2642_03040</name>
</gene>
<name>A0A1F6V6T7_9BACT</name>
<dbReference type="AlphaFoldDB" id="A0A1F6V6T7"/>
<accession>A0A1F6V6T7</accession>
<organism evidence="1 2">
    <name type="scientific">Candidatus Nomurabacteria bacterium RIFCSPHIGHO2_01_FULL_39_10</name>
    <dbReference type="NCBI Taxonomy" id="1801733"/>
    <lineage>
        <taxon>Bacteria</taxon>
        <taxon>Candidatus Nomuraibacteriota</taxon>
    </lineage>
</organism>
<proteinExistence type="predicted"/>
<evidence type="ECO:0000313" key="1">
    <source>
        <dbReference type="EMBL" id="OGI65335.1"/>
    </source>
</evidence>
<evidence type="ECO:0000313" key="2">
    <source>
        <dbReference type="Proteomes" id="UP000178700"/>
    </source>
</evidence>
<sequence length="158" mass="18535">MDSTAKIYLQRALNEITIAKLLLSISENNEEKKEYQIDEEMTFYSGTITHSYYTIFYAAKAMLLSKSIKTEMPDVHKKTFEAFKTEFVDSGILDIELLNIYQKMILRAEELLQIFKEEKWKRGHFTYQTLPQANKEPAEQSVHNATIFLKNIKIILEK</sequence>
<dbReference type="InterPro" id="IPR052226">
    <property type="entry name" value="UPF0332_toxin"/>
</dbReference>
<comment type="caution">
    <text evidence="1">The sequence shown here is derived from an EMBL/GenBank/DDBJ whole genome shotgun (WGS) entry which is preliminary data.</text>
</comment>
<protein>
    <submittedName>
        <fullName evidence="1">Uncharacterized protein</fullName>
    </submittedName>
</protein>